<reference evidence="1 2" key="1">
    <citation type="submission" date="2021-03" db="EMBL/GenBank/DDBJ databases">
        <title>Actinoplanes flavus sp. nov., a novel actinomycete isolated from Coconut Palm rhizosphere soil.</title>
        <authorList>
            <person name="Luo X."/>
        </authorList>
    </citation>
    <scope>NUCLEOTIDE SEQUENCE [LARGE SCALE GENOMIC DNA]</scope>
    <source>
        <strain evidence="1 2">NEAU-H7</strain>
    </source>
</reference>
<evidence type="ECO:0000313" key="2">
    <source>
        <dbReference type="Proteomes" id="UP000679690"/>
    </source>
</evidence>
<sequence length="116" mass="12241">MIITLGFTGSDRDAGYVSFSDGYRPGALQQVTLDGDGDGDEYSAEDWADAAFSASNHPGLAPAGPARAIQLALAGQVRVRLRSLSVGDTVTVHGQMWACEDVGWRRVGEPSTGDDR</sequence>
<dbReference type="RefSeq" id="WP_208465877.1">
    <property type="nucleotide sequence ID" value="NZ_JAGFNS010000002.1"/>
</dbReference>
<organism evidence="1 2">
    <name type="scientific">Actinoplanes flavus</name>
    <dbReference type="NCBI Taxonomy" id="2820290"/>
    <lineage>
        <taxon>Bacteria</taxon>
        <taxon>Bacillati</taxon>
        <taxon>Actinomycetota</taxon>
        <taxon>Actinomycetes</taxon>
        <taxon>Micromonosporales</taxon>
        <taxon>Micromonosporaceae</taxon>
        <taxon>Actinoplanes</taxon>
    </lineage>
</organism>
<dbReference type="Proteomes" id="UP000679690">
    <property type="component" value="Unassembled WGS sequence"/>
</dbReference>
<accession>A0ABS3UD03</accession>
<proteinExistence type="predicted"/>
<name>A0ABS3UD03_9ACTN</name>
<dbReference type="EMBL" id="JAGFNS010000002">
    <property type="protein sequence ID" value="MBO3736659.1"/>
    <property type="molecule type" value="Genomic_DNA"/>
</dbReference>
<comment type="caution">
    <text evidence="1">The sequence shown here is derived from an EMBL/GenBank/DDBJ whole genome shotgun (WGS) entry which is preliminary data.</text>
</comment>
<keyword evidence="2" id="KW-1185">Reference proteome</keyword>
<protein>
    <submittedName>
        <fullName evidence="1">Uncharacterized protein</fullName>
    </submittedName>
</protein>
<evidence type="ECO:0000313" key="1">
    <source>
        <dbReference type="EMBL" id="MBO3736659.1"/>
    </source>
</evidence>
<gene>
    <name evidence="1" type="ORF">J5X75_03885</name>
</gene>